<dbReference type="PANTHER" id="PTHR30203">
    <property type="entry name" value="OUTER MEMBRANE CATION EFFLUX PROTEIN"/>
    <property type="match status" value="1"/>
</dbReference>
<evidence type="ECO:0000313" key="4">
    <source>
        <dbReference type="Proteomes" id="UP000585507"/>
    </source>
</evidence>
<evidence type="ECO:0000256" key="1">
    <source>
        <dbReference type="ARBA" id="ARBA00007613"/>
    </source>
</evidence>
<feature type="signal peptide" evidence="2">
    <location>
        <begin position="1"/>
        <end position="21"/>
    </location>
</feature>
<keyword evidence="2" id="KW-0564">Palmitate</keyword>
<dbReference type="GO" id="GO:0015562">
    <property type="term" value="F:efflux transmembrane transporter activity"/>
    <property type="evidence" value="ECO:0007669"/>
    <property type="project" value="InterPro"/>
</dbReference>
<name>A0A7W8X9B9_9HYPH</name>
<feature type="chain" id="PRO_5031603961" evidence="2">
    <location>
        <begin position="22"/>
        <end position="477"/>
    </location>
</feature>
<gene>
    <name evidence="3" type="ORF">GGD55_002152</name>
</gene>
<comment type="subcellular location">
    <subcellularLocation>
        <location evidence="2">Cell membrane</location>
        <topology evidence="2">Lipid-anchor</topology>
    </subcellularLocation>
</comment>
<keyword evidence="2" id="KW-0472">Membrane</keyword>
<evidence type="ECO:0000256" key="2">
    <source>
        <dbReference type="RuleBase" id="RU362097"/>
    </source>
</evidence>
<dbReference type="EMBL" id="JACHBK010000004">
    <property type="protein sequence ID" value="MBB5535458.1"/>
    <property type="molecule type" value="Genomic_DNA"/>
</dbReference>
<comment type="caution">
    <text evidence="3">The sequence shown here is derived from an EMBL/GenBank/DDBJ whole genome shotgun (WGS) entry which is preliminary data.</text>
</comment>
<protein>
    <submittedName>
        <fullName evidence="3">Multidrug efflux system outer membrane protein</fullName>
    </submittedName>
</protein>
<dbReference type="RefSeq" id="WP_026203731.1">
    <property type="nucleotide sequence ID" value="NZ_JACHBK010000004.1"/>
</dbReference>
<keyword evidence="4" id="KW-1185">Reference proteome</keyword>
<dbReference type="GO" id="GO:0005886">
    <property type="term" value="C:plasma membrane"/>
    <property type="evidence" value="ECO:0007669"/>
    <property type="project" value="UniProtKB-SubCell"/>
</dbReference>
<dbReference type="PROSITE" id="PS51257">
    <property type="entry name" value="PROKAR_LIPOPROTEIN"/>
    <property type="match status" value="1"/>
</dbReference>
<keyword evidence="2" id="KW-0812">Transmembrane</keyword>
<comment type="similarity">
    <text evidence="1 2">Belongs to the outer membrane factor (OMF) (TC 1.B.17) family.</text>
</comment>
<keyword evidence="2" id="KW-1134">Transmembrane beta strand</keyword>
<sequence>MKTVKVLLPLSLLLLSGCVVGPNYQAPNAALPAKFSQGGQEQTDVTLNPWWEAFRDKKLNSLVAQGMGENLDVQQSLERIVEARANVIVAGAGGLPEVNVGGSATAEGQDGSFIGGGHTETKTLSAGSDASWLLDLFGQYRRAKESATASLDAAYDDVNVARLAYLSDLATTYIEARYNQEAYALQQQSLASRRETLKLTEDIKAAGAASSLDVVQAEGLVNTTLAELPGYQTGFNQAANHIATLLALPATSVTAELRKGAAQPWPRYNTKIGIPADLIRNRPDIRRAERQLAAATASIGVAEAQLYPSLTLSGTIDGSRIIASTATGGLSNWSFGPSLNLPIFNGGRLRANVDIAKSSAQQQYLAWKQVVLNGVEEVENALVSLRNNYETVAALRKVVDSSERALGLARESYKGGATSLLDVLDAERSLAASRVSLAASIRNLANSYVSLNVAIGGGSAIEPPQAKPSDAKSAAAY</sequence>
<organism evidence="3 4">
    <name type="scientific">Rhizobium giardinii</name>
    <dbReference type="NCBI Taxonomy" id="56731"/>
    <lineage>
        <taxon>Bacteria</taxon>
        <taxon>Pseudomonadati</taxon>
        <taxon>Pseudomonadota</taxon>
        <taxon>Alphaproteobacteria</taxon>
        <taxon>Hyphomicrobiales</taxon>
        <taxon>Rhizobiaceae</taxon>
        <taxon>Rhizobium/Agrobacterium group</taxon>
        <taxon>Rhizobium</taxon>
    </lineage>
</organism>
<dbReference type="Gene3D" id="1.20.1600.10">
    <property type="entry name" value="Outer membrane efflux proteins (OEP)"/>
    <property type="match status" value="1"/>
</dbReference>
<dbReference type="NCBIfam" id="TIGR01845">
    <property type="entry name" value="outer_NodT"/>
    <property type="match status" value="1"/>
</dbReference>
<proteinExistence type="inferred from homology"/>
<evidence type="ECO:0000313" key="3">
    <source>
        <dbReference type="EMBL" id="MBB5535458.1"/>
    </source>
</evidence>
<keyword evidence="2" id="KW-0449">Lipoprotein</keyword>
<dbReference type="SUPFAM" id="SSF56954">
    <property type="entry name" value="Outer membrane efflux proteins (OEP)"/>
    <property type="match status" value="1"/>
</dbReference>
<dbReference type="InterPro" id="IPR003423">
    <property type="entry name" value="OMP_efflux"/>
</dbReference>
<dbReference type="AlphaFoldDB" id="A0A7W8X9B9"/>
<dbReference type="InterPro" id="IPR010131">
    <property type="entry name" value="MdtP/NodT-like"/>
</dbReference>
<keyword evidence="2" id="KW-0732">Signal</keyword>
<dbReference type="PANTHER" id="PTHR30203:SF31">
    <property type="entry name" value="RND EFFLUX SYSTEM, OUTER MEMBRANE LIPOPROTEIN, NODT"/>
    <property type="match status" value="1"/>
</dbReference>
<accession>A0A7W8X9B9</accession>
<reference evidence="3 4" key="1">
    <citation type="submission" date="2020-08" db="EMBL/GenBank/DDBJ databases">
        <title>Genomic Encyclopedia of Type Strains, Phase IV (KMG-V): Genome sequencing to study the core and pangenomes of soil and plant-associated prokaryotes.</title>
        <authorList>
            <person name="Whitman W."/>
        </authorList>
    </citation>
    <scope>NUCLEOTIDE SEQUENCE [LARGE SCALE GENOMIC DNA]</scope>
    <source>
        <strain evidence="3 4">SEMIA 4084</strain>
    </source>
</reference>
<dbReference type="Pfam" id="PF02321">
    <property type="entry name" value="OEP"/>
    <property type="match status" value="2"/>
</dbReference>
<dbReference type="Gene3D" id="2.20.200.10">
    <property type="entry name" value="Outer membrane efflux proteins (OEP)"/>
    <property type="match status" value="1"/>
</dbReference>
<dbReference type="Proteomes" id="UP000585507">
    <property type="component" value="Unassembled WGS sequence"/>
</dbReference>